<dbReference type="GO" id="GO:0005765">
    <property type="term" value="C:lysosomal membrane"/>
    <property type="evidence" value="ECO:0007669"/>
    <property type="project" value="UniProtKB-SubCell"/>
</dbReference>
<evidence type="ECO:0000313" key="30">
    <source>
        <dbReference type="Proteomes" id="UP000275408"/>
    </source>
</evidence>
<evidence type="ECO:0000256" key="17">
    <source>
        <dbReference type="ARBA" id="ARBA00050625"/>
    </source>
</evidence>
<dbReference type="GO" id="GO:0016323">
    <property type="term" value="C:basolateral plasma membrane"/>
    <property type="evidence" value="ECO:0007669"/>
    <property type="project" value="UniProtKB-SubCell"/>
</dbReference>
<evidence type="ECO:0000256" key="22">
    <source>
        <dbReference type="ARBA" id="ARBA00069713"/>
    </source>
</evidence>
<evidence type="ECO:0000256" key="15">
    <source>
        <dbReference type="ARBA" id="ARBA00050101"/>
    </source>
</evidence>
<gene>
    <name evidence="29" type="ORF">pdam_00010343</name>
</gene>
<evidence type="ECO:0000256" key="19">
    <source>
        <dbReference type="ARBA" id="ARBA00051447"/>
    </source>
</evidence>
<keyword evidence="7 27" id="KW-0812">Transmembrane</keyword>
<comment type="catalytic activity">
    <reaction evidence="20">
        <text>D-glucuronate(out) + H(+)(out) = D-glucuronate(in) + H(+)(in)</text>
        <dbReference type="Rhea" id="RHEA:72591"/>
        <dbReference type="ChEBI" id="CHEBI:15378"/>
        <dbReference type="ChEBI" id="CHEBI:58720"/>
    </reaction>
    <physiologicalReaction direction="left-to-right" evidence="20">
        <dbReference type="Rhea" id="RHEA:72592"/>
    </physiologicalReaction>
</comment>
<dbReference type="PANTHER" id="PTHR11662:SF399">
    <property type="entry name" value="FI19708P1-RELATED"/>
    <property type="match status" value="1"/>
</dbReference>
<dbReference type="Proteomes" id="UP000275408">
    <property type="component" value="Unassembled WGS sequence"/>
</dbReference>
<dbReference type="FunFam" id="1.20.1250.20:FF:000067">
    <property type="entry name" value="sialin isoform X2"/>
    <property type="match status" value="1"/>
</dbReference>
<reference evidence="29 30" key="1">
    <citation type="journal article" date="2018" name="Sci. Rep.">
        <title>Comparative analysis of the Pocillopora damicornis genome highlights role of immune system in coral evolution.</title>
        <authorList>
            <person name="Cunning R."/>
            <person name="Bay R.A."/>
            <person name="Gillette P."/>
            <person name="Baker A.C."/>
            <person name="Traylor-Knowles N."/>
        </authorList>
    </citation>
    <scope>NUCLEOTIDE SEQUENCE [LARGE SCALE GENOMIC DNA]</scope>
    <source>
        <strain evidence="29">RSMAS</strain>
        <tissue evidence="29">Whole animal</tissue>
    </source>
</reference>
<protein>
    <recommendedName>
        <fullName evidence="22">Sialin</fullName>
    </recommendedName>
    <alternativeName>
        <fullName evidence="25">H(+)/nitrate cotransporter</fullName>
    </alternativeName>
    <alternativeName>
        <fullName evidence="23">H(+)/sialic acid cotransporter</fullName>
    </alternativeName>
    <alternativeName>
        <fullName evidence="24">Vesicular excitatory amino acid transporter</fullName>
    </alternativeName>
</protein>
<keyword evidence="11 27" id="KW-0472">Membrane</keyword>
<dbReference type="AlphaFoldDB" id="A0A3M6UFG6"/>
<comment type="catalytic activity">
    <reaction evidence="15">
        <text>2 nitrate(out) + H(+)(out) = 2 nitrate(in) + H(+)(in)</text>
        <dbReference type="Rhea" id="RHEA:71539"/>
        <dbReference type="ChEBI" id="CHEBI:15378"/>
        <dbReference type="ChEBI" id="CHEBI:17632"/>
    </reaction>
    <physiologicalReaction direction="left-to-right" evidence="15">
        <dbReference type="Rhea" id="RHEA:71540"/>
    </physiologicalReaction>
</comment>
<evidence type="ECO:0000256" key="1">
    <source>
        <dbReference type="ARBA" id="ARBA00004432"/>
    </source>
</evidence>
<evidence type="ECO:0000256" key="26">
    <source>
        <dbReference type="SAM" id="MobiDB-lite"/>
    </source>
</evidence>
<feature type="transmembrane region" description="Helical" evidence="27">
    <location>
        <begin position="383"/>
        <end position="404"/>
    </location>
</feature>
<dbReference type="InterPro" id="IPR020846">
    <property type="entry name" value="MFS_dom"/>
</dbReference>
<evidence type="ECO:0000256" key="24">
    <source>
        <dbReference type="ARBA" id="ARBA00081195"/>
    </source>
</evidence>
<keyword evidence="5" id="KW-0813">Transport</keyword>
<accession>A0A3M6UFG6</accession>
<evidence type="ECO:0000256" key="21">
    <source>
        <dbReference type="ARBA" id="ARBA00056891"/>
    </source>
</evidence>
<dbReference type="GO" id="GO:0046942">
    <property type="term" value="P:carboxylic acid transport"/>
    <property type="evidence" value="ECO:0007669"/>
    <property type="project" value="UniProtKB-ARBA"/>
</dbReference>
<evidence type="ECO:0000256" key="20">
    <source>
        <dbReference type="ARBA" id="ARBA00051612"/>
    </source>
</evidence>
<dbReference type="STRING" id="46731.A0A3M6UFG6"/>
<evidence type="ECO:0000256" key="12">
    <source>
        <dbReference type="ARBA" id="ARBA00023180"/>
    </source>
</evidence>
<feature type="transmembrane region" description="Helical" evidence="27">
    <location>
        <begin position="276"/>
        <end position="300"/>
    </location>
</feature>
<keyword evidence="9 27" id="KW-1133">Transmembrane helix</keyword>
<comment type="catalytic activity">
    <reaction evidence="18">
        <text>N-acetyl-L-aspartyl-L-glutamate(out) = N-acetyl-L-aspartyl-L-glutamate(in)</text>
        <dbReference type="Rhea" id="RHEA:72599"/>
        <dbReference type="ChEBI" id="CHEBI:76931"/>
    </reaction>
    <physiologicalReaction direction="left-to-right" evidence="18">
        <dbReference type="Rhea" id="RHEA:72600"/>
    </physiologicalReaction>
</comment>
<evidence type="ECO:0000256" key="27">
    <source>
        <dbReference type="SAM" id="Phobius"/>
    </source>
</evidence>
<dbReference type="GO" id="GO:0030672">
    <property type="term" value="C:synaptic vesicle membrane"/>
    <property type="evidence" value="ECO:0007669"/>
    <property type="project" value="UniProtKB-SubCell"/>
</dbReference>
<evidence type="ECO:0000259" key="28">
    <source>
        <dbReference type="PROSITE" id="PS50850"/>
    </source>
</evidence>
<evidence type="ECO:0000256" key="2">
    <source>
        <dbReference type="ARBA" id="ARBA00004554"/>
    </source>
</evidence>
<dbReference type="EMBL" id="RCHS01001660">
    <property type="protein sequence ID" value="RMX52299.1"/>
    <property type="molecule type" value="Genomic_DNA"/>
</dbReference>
<dbReference type="OMA" id="DASCQWI"/>
<evidence type="ECO:0000256" key="10">
    <source>
        <dbReference type="ARBA" id="ARBA00023018"/>
    </source>
</evidence>
<dbReference type="Pfam" id="PF07690">
    <property type="entry name" value="MFS_1"/>
    <property type="match status" value="1"/>
</dbReference>
<dbReference type="CDD" id="cd17318">
    <property type="entry name" value="MFS_SLC17"/>
    <property type="match status" value="1"/>
</dbReference>
<feature type="transmembrane region" description="Helical" evidence="27">
    <location>
        <begin position="320"/>
        <end position="345"/>
    </location>
</feature>
<comment type="subcellular location">
    <subcellularLocation>
        <location evidence="2">Basolateral cell membrane</location>
        <topology evidence="2">Multi-pass membrane protein</topology>
    </subcellularLocation>
    <subcellularLocation>
        <location evidence="3">Cytoplasmic vesicle</location>
        <location evidence="3">Secretory vesicle membrane</location>
        <topology evidence="3">Multi-pass membrane protein</topology>
    </subcellularLocation>
    <subcellularLocation>
        <location evidence="1">Cytoplasmic vesicle</location>
        <location evidence="1">Secretory vesicle</location>
        <location evidence="1">Synaptic vesicle membrane</location>
    </subcellularLocation>
    <subcellularLocation>
        <location evidence="4">Lysosome membrane</location>
    </subcellularLocation>
</comment>
<evidence type="ECO:0000256" key="18">
    <source>
        <dbReference type="ARBA" id="ARBA00051403"/>
    </source>
</evidence>
<keyword evidence="13" id="KW-0458">Lysosome</keyword>
<comment type="caution">
    <text evidence="29">The sequence shown here is derived from an EMBL/GenBank/DDBJ whole genome shotgun (WGS) entry which is preliminary data.</text>
</comment>
<comment type="catalytic activity">
    <reaction evidence="16">
        <text>L-aspartate(out) = L-aspartate(in)</text>
        <dbReference type="Rhea" id="RHEA:66332"/>
        <dbReference type="ChEBI" id="CHEBI:29991"/>
    </reaction>
    <physiologicalReaction direction="left-to-right" evidence="16">
        <dbReference type="Rhea" id="RHEA:66333"/>
    </physiologicalReaction>
</comment>
<keyword evidence="12" id="KW-0325">Glycoprotein</keyword>
<keyword evidence="10" id="KW-0770">Synapse</keyword>
<sequence>MDESLLTRDQASSKSRRNSGCYLPCRYVLAMLACAGFSVVYLLRVNLSVALVAMVNSTYANSKASANNPECQRNTSKTSTEKEGEFEWDQETQGLILGSFFYGYIITQVPGGWLAARVGAKYLFGFGVLCTSILTLFTPAAANHSVGMFILVRILEGFGEGVTFPAMHAMWSNWAPPLERSKLCTLCYSGLSIGTVIGLPLAGVLCSSDLWGGWPSVFYIFGMLGILWFIIWMIFVHDKPANHPRISEMERDYIISSISYGQDNKKRNYGTPWRHIWTSPAVWAIIVAHFCNNWGFYTFLTCLPSYFKEVLNFSISKNGFVSAIPFLLAFFVSVGGGQVADWLRYNKILTTGEVRKVFGTGGFLIPTCLMVSTSYVGCDDTTLAVVLFSLALGMSALNTSSYNVN</sequence>
<feature type="transmembrane region" description="Helical" evidence="27">
    <location>
        <begin position="357"/>
        <end position="377"/>
    </location>
</feature>
<evidence type="ECO:0000256" key="3">
    <source>
        <dbReference type="ARBA" id="ARBA00004638"/>
    </source>
</evidence>
<evidence type="ECO:0000256" key="7">
    <source>
        <dbReference type="ARBA" id="ARBA00022692"/>
    </source>
</evidence>
<evidence type="ECO:0000256" key="8">
    <source>
        <dbReference type="ARBA" id="ARBA00022847"/>
    </source>
</evidence>
<evidence type="ECO:0000313" key="29">
    <source>
        <dbReference type="EMBL" id="RMX52299.1"/>
    </source>
</evidence>
<evidence type="ECO:0000256" key="16">
    <source>
        <dbReference type="ARBA" id="ARBA00050554"/>
    </source>
</evidence>
<dbReference type="GO" id="GO:0015293">
    <property type="term" value="F:symporter activity"/>
    <property type="evidence" value="ECO:0007669"/>
    <property type="project" value="UniProtKB-KW"/>
</dbReference>
<feature type="transmembrane region" description="Helical" evidence="27">
    <location>
        <begin position="95"/>
        <end position="115"/>
    </location>
</feature>
<keyword evidence="14" id="KW-0968">Cytoplasmic vesicle</keyword>
<feature type="transmembrane region" description="Helical" evidence="27">
    <location>
        <begin position="183"/>
        <end position="205"/>
    </location>
</feature>
<keyword evidence="30" id="KW-1185">Reference proteome</keyword>
<dbReference type="PROSITE" id="PS50850">
    <property type="entry name" value="MFS"/>
    <property type="match status" value="1"/>
</dbReference>
<feature type="region of interest" description="Disordered" evidence="26">
    <location>
        <begin position="63"/>
        <end position="84"/>
    </location>
</feature>
<dbReference type="GO" id="GO:0006820">
    <property type="term" value="P:monoatomic anion transport"/>
    <property type="evidence" value="ECO:0007669"/>
    <property type="project" value="TreeGrafter"/>
</dbReference>
<keyword evidence="6" id="KW-1003">Cell membrane</keyword>
<evidence type="ECO:0000256" key="6">
    <source>
        <dbReference type="ARBA" id="ARBA00022475"/>
    </source>
</evidence>
<dbReference type="OrthoDB" id="6019972at2759"/>
<proteinExistence type="predicted"/>
<feature type="non-terminal residue" evidence="29">
    <location>
        <position position="405"/>
    </location>
</feature>
<dbReference type="Gene3D" id="1.20.1250.20">
    <property type="entry name" value="MFS general substrate transporter like domains"/>
    <property type="match status" value="2"/>
</dbReference>
<dbReference type="FunFam" id="1.20.1250.20:FF:000003">
    <property type="entry name" value="Solute carrier family 17 member 3"/>
    <property type="match status" value="1"/>
</dbReference>
<organism evidence="29 30">
    <name type="scientific">Pocillopora damicornis</name>
    <name type="common">Cauliflower coral</name>
    <name type="synonym">Millepora damicornis</name>
    <dbReference type="NCBI Taxonomy" id="46731"/>
    <lineage>
        <taxon>Eukaryota</taxon>
        <taxon>Metazoa</taxon>
        <taxon>Cnidaria</taxon>
        <taxon>Anthozoa</taxon>
        <taxon>Hexacorallia</taxon>
        <taxon>Scleractinia</taxon>
        <taxon>Astrocoeniina</taxon>
        <taxon>Pocilloporidae</taxon>
        <taxon>Pocillopora</taxon>
    </lineage>
</organism>
<comment type="function">
    <text evidence="21">Receptor for CM101, a polysaccharide produced by group B Streptococcus with antipathoangiogenic properties.</text>
</comment>
<evidence type="ECO:0000256" key="9">
    <source>
        <dbReference type="ARBA" id="ARBA00022989"/>
    </source>
</evidence>
<feature type="compositionally biased region" description="Polar residues" evidence="26">
    <location>
        <begin position="63"/>
        <end position="78"/>
    </location>
</feature>
<dbReference type="PANTHER" id="PTHR11662">
    <property type="entry name" value="SOLUTE CARRIER FAMILY 17"/>
    <property type="match status" value="1"/>
</dbReference>
<feature type="transmembrane region" description="Helical" evidence="27">
    <location>
        <begin position="122"/>
        <end position="142"/>
    </location>
</feature>
<comment type="catalytic activity">
    <reaction evidence="17">
        <text>N-acetylneuraminate(in) + H(+)(in) = N-acetylneuraminate(out) + H(+)(out)</text>
        <dbReference type="Rhea" id="RHEA:28987"/>
        <dbReference type="ChEBI" id="CHEBI:15378"/>
        <dbReference type="ChEBI" id="CHEBI:35418"/>
    </reaction>
    <physiologicalReaction direction="right-to-left" evidence="17">
        <dbReference type="Rhea" id="RHEA:28989"/>
    </physiologicalReaction>
</comment>
<evidence type="ECO:0000256" key="25">
    <source>
        <dbReference type="ARBA" id="ARBA00081925"/>
    </source>
</evidence>
<feature type="domain" description="Major facilitator superfamily (MFS) profile" evidence="28">
    <location>
        <begin position="28"/>
        <end position="405"/>
    </location>
</feature>
<comment type="catalytic activity">
    <reaction evidence="19">
        <text>L-glutamate(out) = L-glutamate(in)</text>
        <dbReference type="Rhea" id="RHEA:66336"/>
        <dbReference type="ChEBI" id="CHEBI:29985"/>
    </reaction>
    <physiologicalReaction direction="left-to-right" evidence="19">
        <dbReference type="Rhea" id="RHEA:66337"/>
    </physiologicalReaction>
</comment>
<dbReference type="InterPro" id="IPR011701">
    <property type="entry name" value="MFS"/>
</dbReference>
<dbReference type="InterPro" id="IPR050382">
    <property type="entry name" value="MFS_Na/Anion_cotransporter"/>
</dbReference>
<evidence type="ECO:0000256" key="11">
    <source>
        <dbReference type="ARBA" id="ARBA00023136"/>
    </source>
</evidence>
<evidence type="ECO:0000256" key="14">
    <source>
        <dbReference type="ARBA" id="ARBA00023329"/>
    </source>
</evidence>
<feature type="transmembrane region" description="Helical" evidence="27">
    <location>
        <begin position="217"/>
        <end position="236"/>
    </location>
</feature>
<evidence type="ECO:0000256" key="23">
    <source>
        <dbReference type="ARBA" id="ARBA00080244"/>
    </source>
</evidence>
<evidence type="ECO:0000256" key="13">
    <source>
        <dbReference type="ARBA" id="ARBA00023228"/>
    </source>
</evidence>
<evidence type="ECO:0000256" key="4">
    <source>
        <dbReference type="ARBA" id="ARBA00004656"/>
    </source>
</evidence>
<dbReference type="SUPFAM" id="SSF103473">
    <property type="entry name" value="MFS general substrate transporter"/>
    <property type="match status" value="1"/>
</dbReference>
<evidence type="ECO:0000256" key="5">
    <source>
        <dbReference type="ARBA" id="ARBA00022448"/>
    </source>
</evidence>
<name>A0A3M6UFG6_POCDA</name>
<keyword evidence="8" id="KW-0769">Symport</keyword>
<dbReference type="InterPro" id="IPR036259">
    <property type="entry name" value="MFS_trans_sf"/>
</dbReference>
<feature type="transmembrane region" description="Helical" evidence="27">
    <location>
        <begin position="21"/>
        <end position="43"/>
    </location>
</feature>